<evidence type="ECO:0008006" key="4">
    <source>
        <dbReference type="Google" id="ProtNLM"/>
    </source>
</evidence>
<gene>
    <name evidence="2" type="ORF">GFSPODELE1_LOCUS8794</name>
</gene>
<dbReference type="Proteomes" id="UP001497453">
    <property type="component" value="Chromosome 7"/>
</dbReference>
<name>A0ABP1E0J5_9APHY</name>
<organism evidence="2 3">
    <name type="scientific">Somion occarium</name>
    <dbReference type="NCBI Taxonomy" id="3059160"/>
    <lineage>
        <taxon>Eukaryota</taxon>
        <taxon>Fungi</taxon>
        <taxon>Dikarya</taxon>
        <taxon>Basidiomycota</taxon>
        <taxon>Agaricomycotina</taxon>
        <taxon>Agaricomycetes</taxon>
        <taxon>Polyporales</taxon>
        <taxon>Cerrenaceae</taxon>
        <taxon>Somion</taxon>
    </lineage>
</organism>
<reference evidence="3" key="1">
    <citation type="submission" date="2024-04" db="EMBL/GenBank/DDBJ databases">
        <authorList>
            <person name="Shaw F."/>
            <person name="Minotto A."/>
        </authorList>
    </citation>
    <scope>NUCLEOTIDE SEQUENCE [LARGE SCALE GENOMIC DNA]</scope>
</reference>
<evidence type="ECO:0000256" key="1">
    <source>
        <dbReference type="SAM" id="MobiDB-lite"/>
    </source>
</evidence>
<dbReference type="EMBL" id="OZ037950">
    <property type="protein sequence ID" value="CAL1712359.1"/>
    <property type="molecule type" value="Genomic_DNA"/>
</dbReference>
<feature type="region of interest" description="Disordered" evidence="1">
    <location>
        <begin position="404"/>
        <end position="438"/>
    </location>
</feature>
<protein>
    <recommendedName>
        <fullName evidence="4">Arrestin-like N-terminal domain-containing protein</fullName>
    </recommendedName>
</protein>
<keyword evidence="3" id="KW-1185">Reference proteome</keyword>
<proteinExistence type="predicted"/>
<evidence type="ECO:0000313" key="2">
    <source>
        <dbReference type="EMBL" id="CAL1712359.1"/>
    </source>
</evidence>
<evidence type="ECO:0000313" key="3">
    <source>
        <dbReference type="Proteomes" id="UP001497453"/>
    </source>
</evidence>
<accession>A0ABP1E0J5</accession>
<sequence length="438" mass="47412">MSTSSLPSYRALDHSRIPTYSAEPSAYERRLAVNRSRLRPSGEFVKQSKGGGVSIRLTAQENNVSLPVYGCGSSIEGTVELPRTDGVAAVEVKIEGTLRLKEIAEGGTVTHKLCSSRASLWDADRASVPCPTSLRFSLGLPATFTDGKDTYPLPPTHEVHLSGVPGFRATIDYAISAYVYKGKAAALLPVKQNNTVSTPFVYYPRSRPALGLPGPMTITTVYPGVLESADWTCFDTVMAAKSRGVKDIVAKLYIPASRVFCLSEPIPFHLTFASSAVSLAAFLPYVPAPSSYMGARRLTRIQVLRQSSVDVRNTTIAGTKTDIWRVLSIGEGSFRHACDGQEFMSFVGEIAVNPNTRIGGFKAGGLFIKDCIVLSMIPPDPTKSPFSELRCVVPIRLTTDPWSSDNTGAPFLQTEYSTPSTPEESHAGSHFSDYQEQV</sequence>